<feature type="region of interest" description="Disordered" evidence="1">
    <location>
        <begin position="20"/>
        <end position="39"/>
    </location>
</feature>
<dbReference type="Proteomes" id="UP000325141">
    <property type="component" value="Unassembled WGS sequence"/>
</dbReference>
<sequence length="445" mass="50253">MTFVEVQGKTNGKQNVAMVKSVNGSETSHTTSKPNSKAGKKYIEWGDSDKFPTTLAKAVRKNGSASSAMRVKERTHYGNGLTLYKNSKSETGKKVVEFVPIDEEPVIEAFLKKIRYKLFLQETIKDLEWFNVAFPEFVLSVDRKSIASVRRQKTAWCRYAAPNNKGFVDKIYVSSKFGNVSNIDIEDTEYVSEIPLINPYLTKEEIIEYCIEKNIDRFTIPFGYPVSDESFYPEADWHSILNSGWLEVANSVPEYKLNIFKNQVSIKYIIEIDERYFEKLYYQEWEKYDLEKKLSIRKKLIEAITDELSGNTNSGKSISSIMFADAKDQQISAVKITPIDDKFKDGSYLPEAEAANSEVLFAMGVDPSVIGAGIPGGKLGAGSGSDKRVAFNIMQALKTPDRDVSLSVLEFIQDFNNWNPKIKFAYENTEITTLDKNPTSTQNGI</sequence>
<protein>
    <recommendedName>
        <fullName evidence="4">Phage portal protein</fullName>
    </recommendedName>
</protein>
<organism evidence="2 3">
    <name type="scientific">Paenimyroides baculatum</name>
    <dbReference type="NCBI Taxonomy" id="2608000"/>
    <lineage>
        <taxon>Bacteria</taxon>
        <taxon>Pseudomonadati</taxon>
        <taxon>Bacteroidota</taxon>
        <taxon>Flavobacteriia</taxon>
        <taxon>Flavobacteriales</taxon>
        <taxon>Flavobacteriaceae</taxon>
        <taxon>Paenimyroides</taxon>
    </lineage>
</organism>
<evidence type="ECO:0000313" key="3">
    <source>
        <dbReference type="Proteomes" id="UP000325141"/>
    </source>
</evidence>
<evidence type="ECO:0008006" key="4">
    <source>
        <dbReference type="Google" id="ProtNLM"/>
    </source>
</evidence>
<accession>A0A5M6CIC9</accession>
<feature type="compositionally biased region" description="Polar residues" evidence="1">
    <location>
        <begin position="22"/>
        <end position="35"/>
    </location>
</feature>
<dbReference type="EMBL" id="VWSG01000011">
    <property type="protein sequence ID" value="KAA5532849.1"/>
    <property type="molecule type" value="Genomic_DNA"/>
</dbReference>
<proteinExistence type="predicted"/>
<evidence type="ECO:0000256" key="1">
    <source>
        <dbReference type="SAM" id="MobiDB-lite"/>
    </source>
</evidence>
<name>A0A5M6CIC9_9FLAO</name>
<comment type="caution">
    <text evidence="2">The sequence shown here is derived from an EMBL/GenBank/DDBJ whole genome shotgun (WGS) entry which is preliminary data.</text>
</comment>
<dbReference type="AlphaFoldDB" id="A0A5M6CIC9"/>
<evidence type="ECO:0000313" key="2">
    <source>
        <dbReference type="EMBL" id="KAA5532849.1"/>
    </source>
</evidence>
<gene>
    <name evidence="2" type="ORF">F0460_13255</name>
</gene>
<reference evidence="2 3" key="1">
    <citation type="submission" date="2019-09" db="EMBL/GenBank/DDBJ databases">
        <title>Genome sequence and assembly of Flavobacterium sp.</title>
        <authorList>
            <person name="Chhetri G."/>
        </authorList>
    </citation>
    <scope>NUCLEOTIDE SEQUENCE [LARGE SCALE GENOMIC DNA]</scope>
    <source>
        <strain evidence="2 3">SNL9</strain>
    </source>
</reference>
<keyword evidence="3" id="KW-1185">Reference proteome</keyword>